<keyword evidence="1" id="KW-0175">Coiled coil</keyword>
<keyword evidence="2" id="KW-0732">Signal</keyword>
<accession>A0A6L6L4G1</accession>
<evidence type="ECO:0000313" key="4">
    <source>
        <dbReference type="Proteomes" id="UP000478483"/>
    </source>
</evidence>
<dbReference type="AlphaFoldDB" id="A0A6L6L4G1"/>
<dbReference type="EMBL" id="WNAJ01000009">
    <property type="protein sequence ID" value="MTR85270.1"/>
    <property type="molecule type" value="Genomic_DNA"/>
</dbReference>
<dbReference type="RefSeq" id="WP_118412805.1">
    <property type="nucleotide sequence ID" value="NZ_QRPI01000009.1"/>
</dbReference>
<gene>
    <name evidence="3" type="ORF">GMD50_09370</name>
</gene>
<evidence type="ECO:0000256" key="2">
    <source>
        <dbReference type="SAM" id="SignalP"/>
    </source>
</evidence>
<reference evidence="3 4" key="1">
    <citation type="journal article" date="2019" name="Nat. Med.">
        <title>A library of human gut bacterial isolates paired with longitudinal multiomics data enables mechanistic microbiome research.</title>
        <authorList>
            <person name="Poyet M."/>
            <person name="Groussin M."/>
            <person name="Gibbons S.M."/>
            <person name="Avila-Pacheco J."/>
            <person name="Jiang X."/>
            <person name="Kearney S.M."/>
            <person name="Perrotta A.R."/>
            <person name="Berdy B."/>
            <person name="Zhao S."/>
            <person name="Lieberman T.D."/>
            <person name="Swanson P.K."/>
            <person name="Smith M."/>
            <person name="Roesemann S."/>
            <person name="Alexander J.E."/>
            <person name="Rich S.A."/>
            <person name="Livny J."/>
            <person name="Vlamakis H."/>
            <person name="Clish C."/>
            <person name="Bullock K."/>
            <person name="Deik A."/>
            <person name="Scott J."/>
            <person name="Pierce K.A."/>
            <person name="Xavier R.J."/>
            <person name="Alm E.J."/>
        </authorList>
    </citation>
    <scope>NUCLEOTIDE SEQUENCE [LARGE SCALE GENOMIC DNA]</scope>
    <source>
        <strain evidence="3 4">BIOML-A1</strain>
    </source>
</reference>
<feature type="chain" id="PRO_5039728614" evidence="2">
    <location>
        <begin position="25"/>
        <end position="324"/>
    </location>
</feature>
<proteinExistence type="predicted"/>
<evidence type="ECO:0000256" key="1">
    <source>
        <dbReference type="SAM" id="Coils"/>
    </source>
</evidence>
<name>A0A6L6L4G1_9FIRM</name>
<sequence length="324" mass="37301">MKVLKRLLAGILAVALLISLPTSSFEVSAASGIPGFKAKVTEKNILKILNKYDKDGAYIMKKQMEKGDNILTWFSGGRMLDGMNTAVHEETHGYSYSYGTYSFSGKTTAYFVGNKKTVYVPHTMVYQSKEMAKTIPKRLRTFRYNTYVAKPSAYLSSNVDGAYGLMNEFMAYRMGMSTTIALFPYYKSKKAGWNEWKIFINDCENDRMAYAEFKYYILNYLYYAKKHHPDVYKGIVNNKEFCKAYKTLESSYAKLIKEYEKDLKKIKKEMEAAGYRVQISDDMVMVYSSQGVGTGMGRYTSDYNKLQKELRKDKYLSIHKKVVK</sequence>
<feature type="coiled-coil region" evidence="1">
    <location>
        <begin position="249"/>
        <end position="276"/>
    </location>
</feature>
<protein>
    <submittedName>
        <fullName evidence="3">Uncharacterized protein</fullName>
    </submittedName>
</protein>
<dbReference type="Proteomes" id="UP000478483">
    <property type="component" value="Unassembled WGS sequence"/>
</dbReference>
<feature type="signal peptide" evidence="2">
    <location>
        <begin position="1"/>
        <end position="24"/>
    </location>
</feature>
<evidence type="ECO:0000313" key="3">
    <source>
        <dbReference type="EMBL" id="MTR85270.1"/>
    </source>
</evidence>
<comment type="caution">
    <text evidence="3">The sequence shown here is derived from an EMBL/GenBank/DDBJ whole genome shotgun (WGS) entry which is preliminary data.</text>
</comment>
<organism evidence="3 4">
    <name type="scientific">Roseburia intestinalis</name>
    <dbReference type="NCBI Taxonomy" id="166486"/>
    <lineage>
        <taxon>Bacteria</taxon>
        <taxon>Bacillati</taxon>
        <taxon>Bacillota</taxon>
        <taxon>Clostridia</taxon>
        <taxon>Lachnospirales</taxon>
        <taxon>Lachnospiraceae</taxon>
        <taxon>Roseburia</taxon>
    </lineage>
</organism>